<dbReference type="SUPFAM" id="SSF51905">
    <property type="entry name" value="FAD/NAD(P)-binding domain"/>
    <property type="match status" value="2"/>
</dbReference>
<keyword evidence="14" id="KW-0132">Cell division</keyword>
<comment type="subunit">
    <text evidence="9 11">Homodimer. Heterotetramer of two MnmE and two MnmG subunits.</text>
</comment>
<dbReference type="OrthoDB" id="9815560at2"/>
<dbReference type="InterPro" id="IPR036188">
    <property type="entry name" value="FAD/NAD-bd_sf"/>
</dbReference>
<dbReference type="GO" id="GO:0051301">
    <property type="term" value="P:cell division"/>
    <property type="evidence" value="ECO:0007669"/>
    <property type="project" value="UniProtKB-KW"/>
</dbReference>
<dbReference type="Pfam" id="PF13932">
    <property type="entry name" value="SAM_GIDA_C"/>
    <property type="match status" value="1"/>
</dbReference>
<dbReference type="Pfam" id="PF21680">
    <property type="entry name" value="GIDA_C_1st"/>
    <property type="match status" value="1"/>
</dbReference>
<keyword evidence="14" id="KW-0131">Cell cycle</keyword>
<evidence type="ECO:0000256" key="6">
    <source>
        <dbReference type="ARBA" id="ARBA00022694"/>
    </source>
</evidence>
<sequence length="753" mass="82492">MSETHEKSAQDFDILVVGAGHAGCEAAAAAARMGLKTALLTLNIELVAQMSCNPAIGGVAKGHLVREVDALGGVMGLIADASGIQFRLLNTSRGPAVWSPRAQCDKALYRVHMRNLLNTIPNLTLVEAEVVDVLLKAKDETPESDTDRSGTKPGAPYIRKADVWDRSGTDMGAPHLDSEMWESNIPESPRRCTGLKLRDGRELHARAVVITTGTFLNGLIHCGEQKTSAGRTPHEPASVHLGENLKKLGLRQCRLKTGTPPRLDGRTIDWTPFKVQPGDADPTPFSFRSQGVPQLRQIPCHIVNTTPRTLELIRDNVHRSPMYSGQIEAIGPRYCPSIEDKIVRFPDKLQHQLFLEPEGLDTDEIYVNGMSTSLPAEVQLDMVHSIPGLENATMLRPGYAIEYDAIDPTELDRSLKVKSIDGLYLAGQINGTSGYEEAACQGLMAGINAALNVKGESAFTLDRSEGYTGILIDDLISKGTNEPYRMFTSRAEFRLHLRIDNADRRLTPYGRRLGLIDDEAWAGYEARQARMAAMAVLLETTRIDTSTVAQLSKRLSAASESRPQATEEDTDPEAATKSGAPFLRNADEWDRSGKKITAPNPEAMWDPTNLKGQTFAHLLKRPEVSIEQLILSLREPLAKAGLHDYAAEPMTSRVRNELRAVETEIKYAGYLDQQLRAIAKLKRSESRRIPASFQYKGVSGLSREIQEKLDRVRPQTIGQASGIPGVTPAALTLINMLIEMQSRAPNPSAASPA</sequence>
<dbReference type="HAMAP" id="MF_00129">
    <property type="entry name" value="MnmG_GidA"/>
    <property type="match status" value="1"/>
</dbReference>
<feature type="binding site" evidence="11">
    <location>
        <position position="238"/>
    </location>
    <ligand>
        <name>FAD</name>
        <dbReference type="ChEBI" id="CHEBI:57692"/>
    </ligand>
</feature>
<dbReference type="InterPro" id="IPR020595">
    <property type="entry name" value="MnmG-rel_CS"/>
</dbReference>
<keyword evidence="15" id="KW-1185">Reference proteome</keyword>
<reference evidence="14 15" key="1">
    <citation type="submission" date="2012-06" db="EMBL/GenBank/DDBJ databases">
        <title>Complete genome of Terriglobus roseus DSM 18391.</title>
        <authorList>
            <consortium name="US DOE Joint Genome Institute (JGI-PGF)"/>
            <person name="Lucas S."/>
            <person name="Copeland A."/>
            <person name="Lapidus A."/>
            <person name="Glavina del Rio T."/>
            <person name="Dalin E."/>
            <person name="Tice H."/>
            <person name="Bruce D."/>
            <person name="Goodwin L."/>
            <person name="Pitluck S."/>
            <person name="Peters L."/>
            <person name="Mikhailova N."/>
            <person name="Munk A.C.C."/>
            <person name="Kyrpides N."/>
            <person name="Mavromatis K."/>
            <person name="Ivanova N."/>
            <person name="Brettin T."/>
            <person name="Detter J.C."/>
            <person name="Han C."/>
            <person name="Larimer F."/>
            <person name="Land M."/>
            <person name="Hauser L."/>
            <person name="Markowitz V."/>
            <person name="Cheng J.-F."/>
            <person name="Hugenholtz P."/>
            <person name="Woyke T."/>
            <person name="Wu D."/>
            <person name="Brambilla E."/>
            <person name="Klenk H.-P."/>
            <person name="Eisen J.A."/>
        </authorList>
    </citation>
    <scope>NUCLEOTIDE SEQUENCE [LARGE SCALE GENOMIC DNA]</scope>
    <source>
        <strain evidence="15">DSM 18391 / NRRL B-41598 / KBS 63</strain>
    </source>
</reference>
<dbReference type="KEGG" id="trs:Terro_0091"/>
<accession>I3ZB24</accession>
<keyword evidence="6 11" id="KW-0819">tRNA processing</keyword>
<dbReference type="PANTHER" id="PTHR11806">
    <property type="entry name" value="GLUCOSE INHIBITED DIVISION PROTEIN A"/>
    <property type="match status" value="1"/>
</dbReference>
<dbReference type="Pfam" id="PF01134">
    <property type="entry name" value="GIDA"/>
    <property type="match status" value="1"/>
</dbReference>
<dbReference type="InterPro" id="IPR004416">
    <property type="entry name" value="MnmG"/>
</dbReference>
<dbReference type="InterPro" id="IPR047001">
    <property type="entry name" value="MnmG_C_subdom"/>
</dbReference>
<evidence type="ECO:0000256" key="9">
    <source>
        <dbReference type="ARBA" id="ARBA00025948"/>
    </source>
</evidence>
<keyword evidence="5 11" id="KW-0285">Flavoprotein</keyword>
<evidence type="ECO:0000256" key="5">
    <source>
        <dbReference type="ARBA" id="ARBA00022630"/>
    </source>
</evidence>
<dbReference type="PATRIC" id="fig|926566.3.peg.89"/>
<dbReference type="PROSITE" id="PS01281">
    <property type="entry name" value="GIDA_2"/>
    <property type="match status" value="1"/>
</dbReference>
<comment type="cofactor">
    <cofactor evidence="1 11">
        <name>FAD</name>
        <dbReference type="ChEBI" id="CHEBI:57692"/>
    </cofactor>
</comment>
<evidence type="ECO:0000256" key="2">
    <source>
        <dbReference type="ARBA" id="ARBA00003717"/>
    </source>
</evidence>
<dbReference type="InterPro" id="IPR002218">
    <property type="entry name" value="MnmG-rel"/>
</dbReference>
<dbReference type="GO" id="GO:0030488">
    <property type="term" value="P:tRNA methylation"/>
    <property type="evidence" value="ECO:0007669"/>
    <property type="project" value="TreeGrafter"/>
</dbReference>
<dbReference type="eggNOG" id="COG0445">
    <property type="taxonomic scope" value="Bacteria"/>
</dbReference>
<feature type="binding site" evidence="11">
    <location>
        <position position="428"/>
    </location>
    <ligand>
        <name>FAD</name>
        <dbReference type="ChEBI" id="CHEBI:57692"/>
    </ligand>
</feature>
<feature type="binding site" evidence="11">
    <location>
        <begin position="331"/>
        <end position="345"/>
    </location>
    <ligand>
        <name>NAD(+)</name>
        <dbReference type="ChEBI" id="CHEBI:57540"/>
    </ligand>
</feature>
<dbReference type="HOGENOM" id="CLU_007831_2_2_0"/>
<protein>
    <recommendedName>
        <fullName evidence="4 11">tRNA uridine 5-carboxymethylaminomethyl modification enzyme MnmG</fullName>
    </recommendedName>
    <alternativeName>
        <fullName evidence="10 11">Glucose-inhibited division protein A</fullName>
    </alternativeName>
</protein>
<feature type="binding site" evidence="11">
    <location>
        <begin position="18"/>
        <end position="23"/>
    </location>
    <ligand>
        <name>FAD</name>
        <dbReference type="ChEBI" id="CHEBI:57692"/>
    </ligand>
</feature>
<dbReference type="PROSITE" id="PS01280">
    <property type="entry name" value="GIDA_1"/>
    <property type="match status" value="1"/>
</dbReference>
<dbReference type="FunFam" id="1.10.150.570:FF:000001">
    <property type="entry name" value="tRNA uridine 5-carboxymethylaminomethyl modification enzyme MnmG"/>
    <property type="match status" value="1"/>
</dbReference>
<evidence type="ECO:0000313" key="14">
    <source>
        <dbReference type="EMBL" id="AFL86442.1"/>
    </source>
</evidence>
<evidence type="ECO:0000256" key="1">
    <source>
        <dbReference type="ARBA" id="ARBA00001974"/>
    </source>
</evidence>
<dbReference type="InterPro" id="IPR026904">
    <property type="entry name" value="MnmG_C"/>
</dbReference>
<name>I3ZB24_TERRK</name>
<proteinExistence type="inferred from homology"/>
<dbReference type="InterPro" id="IPR044920">
    <property type="entry name" value="MnmG_C_subdom_sf"/>
</dbReference>
<gene>
    <name evidence="11" type="primary">mnmG</name>
    <name evidence="11" type="synonym">gidA</name>
    <name evidence="14" type="ordered locus">Terro_0091</name>
</gene>
<keyword evidence="8 11" id="KW-0520">NAD</keyword>
<dbReference type="FunFam" id="3.50.50.60:FF:000002">
    <property type="entry name" value="tRNA uridine 5-carboxymethylaminomethyl modification enzyme MnmG"/>
    <property type="match status" value="1"/>
</dbReference>
<dbReference type="EMBL" id="CP003379">
    <property type="protein sequence ID" value="AFL86442.1"/>
    <property type="molecule type" value="Genomic_DNA"/>
</dbReference>
<evidence type="ECO:0000313" key="15">
    <source>
        <dbReference type="Proteomes" id="UP000006056"/>
    </source>
</evidence>
<evidence type="ECO:0000256" key="8">
    <source>
        <dbReference type="ARBA" id="ARBA00023027"/>
    </source>
</evidence>
<evidence type="ECO:0000256" key="3">
    <source>
        <dbReference type="ARBA" id="ARBA00007653"/>
    </source>
</evidence>
<evidence type="ECO:0000256" key="4">
    <source>
        <dbReference type="ARBA" id="ARBA00020461"/>
    </source>
</evidence>
<comment type="subcellular location">
    <subcellularLocation>
        <location evidence="11">Cytoplasm</location>
    </subcellularLocation>
</comment>
<dbReference type="PANTHER" id="PTHR11806:SF0">
    <property type="entry name" value="PROTEIN MTO1 HOMOLOG, MITOCHONDRIAL"/>
    <property type="match status" value="1"/>
</dbReference>
<keyword evidence="7 11" id="KW-0274">FAD</keyword>
<evidence type="ECO:0000256" key="11">
    <source>
        <dbReference type="HAMAP-Rule" id="MF_00129"/>
    </source>
</evidence>
<comment type="function">
    <text evidence="2 11">NAD-binding protein involved in the addition of a carboxymethylaminomethyl (cmnm) group at the wobble position (U34) of certain tRNAs, forming tRNA-cmnm(5)s(2)U34.</text>
</comment>
<evidence type="ECO:0000259" key="13">
    <source>
        <dbReference type="SMART" id="SM01228"/>
    </source>
</evidence>
<feature type="binding site" evidence="11">
    <location>
        <position position="130"/>
    </location>
    <ligand>
        <name>FAD</name>
        <dbReference type="ChEBI" id="CHEBI:57692"/>
    </ligand>
</feature>
<dbReference type="RefSeq" id="WP_014784011.1">
    <property type="nucleotide sequence ID" value="NC_018014.1"/>
</dbReference>
<organism evidence="14 15">
    <name type="scientific">Terriglobus roseus (strain DSM 18391 / NRRL B-41598 / KBS 63)</name>
    <dbReference type="NCBI Taxonomy" id="926566"/>
    <lineage>
        <taxon>Bacteria</taxon>
        <taxon>Pseudomonadati</taxon>
        <taxon>Acidobacteriota</taxon>
        <taxon>Terriglobia</taxon>
        <taxon>Terriglobales</taxon>
        <taxon>Acidobacteriaceae</taxon>
        <taxon>Terriglobus</taxon>
    </lineage>
</organism>
<evidence type="ECO:0000256" key="10">
    <source>
        <dbReference type="ARBA" id="ARBA00031800"/>
    </source>
</evidence>
<dbReference type="GO" id="GO:0050660">
    <property type="term" value="F:flavin adenine dinucleotide binding"/>
    <property type="evidence" value="ECO:0007669"/>
    <property type="project" value="UniProtKB-UniRule"/>
</dbReference>
<keyword evidence="11" id="KW-0963">Cytoplasm</keyword>
<comment type="similarity">
    <text evidence="3 11">Belongs to the MnmG family.</text>
</comment>
<evidence type="ECO:0000256" key="7">
    <source>
        <dbReference type="ARBA" id="ARBA00022827"/>
    </source>
</evidence>
<dbReference type="Gene3D" id="1.10.150.570">
    <property type="entry name" value="GidA associated domain, C-terminal subdomain"/>
    <property type="match status" value="1"/>
</dbReference>
<dbReference type="AlphaFoldDB" id="I3ZB24"/>
<dbReference type="SMART" id="SM01228">
    <property type="entry name" value="GIDA_assoc_3"/>
    <property type="match status" value="1"/>
</dbReference>
<dbReference type="STRING" id="926566.Terro_0091"/>
<evidence type="ECO:0000256" key="12">
    <source>
        <dbReference type="SAM" id="MobiDB-lite"/>
    </source>
</evidence>
<dbReference type="Gene3D" id="1.10.10.1800">
    <property type="entry name" value="tRNA uridine 5-carboxymethylaminomethyl modification enzyme MnmG/GidA"/>
    <property type="match status" value="1"/>
</dbReference>
<dbReference type="GO" id="GO:0005737">
    <property type="term" value="C:cytoplasm"/>
    <property type="evidence" value="ECO:0007669"/>
    <property type="project" value="UniProtKB-SubCell"/>
</dbReference>
<dbReference type="Proteomes" id="UP000006056">
    <property type="component" value="Chromosome"/>
</dbReference>
<dbReference type="InterPro" id="IPR049312">
    <property type="entry name" value="GIDA_C_N"/>
</dbReference>
<feature type="domain" description="tRNA uridine 5-carboxymethylaminomethyl modification enzyme C-terminal subdomain" evidence="13">
    <location>
        <begin position="665"/>
        <end position="736"/>
    </location>
</feature>
<feature type="region of interest" description="Disordered" evidence="12">
    <location>
        <begin position="554"/>
        <end position="584"/>
    </location>
</feature>
<dbReference type="Gene3D" id="3.50.50.60">
    <property type="entry name" value="FAD/NAD(P)-binding domain"/>
    <property type="match status" value="2"/>
</dbReference>
<dbReference type="InterPro" id="IPR040131">
    <property type="entry name" value="MnmG_N"/>
</dbReference>
<dbReference type="GO" id="GO:0002098">
    <property type="term" value="P:tRNA wobble uridine modification"/>
    <property type="evidence" value="ECO:0007669"/>
    <property type="project" value="InterPro"/>
</dbReference>